<organism evidence="1">
    <name type="scientific">Culex pipiens</name>
    <name type="common">House mosquito</name>
    <dbReference type="NCBI Taxonomy" id="7175"/>
    <lineage>
        <taxon>Eukaryota</taxon>
        <taxon>Metazoa</taxon>
        <taxon>Ecdysozoa</taxon>
        <taxon>Arthropoda</taxon>
        <taxon>Hexapoda</taxon>
        <taxon>Insecta</taxon>
        <taxon>Pterygota</taxon>
        <taxon>Neoptera</taxon>
        <taxon>Endopterygota</taxon>
        <taxon>Diptera</taxon>
        <taxon>Nematocera</taxon>
        <taxon>Culicoidea</taxon>
        <taxon>Culicidae</taxon>
        <taxon>Culicinae</taxon>
        <taxon>Culicini</taxon>
        <taxon>Culex</taxon>
        <taxon>Culex</taxon>
    </lineage>
</organism>
<dbReference type="AlphaFoldDB" id="A0A8D8HLQ2"/>
<sequence length="100" mass="11596">MVTFLPRSLDQNQTESFALFGFHQQGVRGERSERSLLARSLAAGWCGDVFVYKRNSTKSRREATKLTGLWRKCVKIVKMQETSKTTCHRMESKITMIVYF</sequence>
<proteinExistence type="predicted"/>
<dbReference type="EMBL" id="HBUE01322985">
    <property type="protein sequence ID" value="CAG6589172.1"/>
    <property type="molecule type" value="Transcribed_RNA"/>
</dbReference>
<name>A0A8D8HLQ2_CULPI</name>
<evidence type="ECO:0000313" key="1">
    <source>
        <dbReference type="EMBL" id="CAG6537169.1"/>
    </source>
</evidence>
<accession>A0A8D8HLQ2</accession>
<reference evidence="1" key="1">
    <citation type="submission" date="2021-05" db="EMBL/GenBank/DDBJ databases">
        <authorList>
            <person name="Alioto T."/>
            <person name="Alioto T."/>
            <person name="Gomez Garrido J."/>
        </authorList>
    </citation>
    <scope>NUCLEOTIDE SEQUENCE</scope>
</reference>
<dbReference type="EMBL" id="HBUE01216434">
    <property type="protein sequence ID" value="CAG6537169.1"/>
    <property type="molecule type" value="Transcribed_RNA"/>
</dbReference>
<protein>
    <submittedName>
        <fullName evidence="1">(northern house mosquito) hypothetical protein</fullName>
    </submittedName>
</protein>